<comment type="caution">
    <text evidence="1">The sequence shown here is derived from an EMBL/GenBank/DDBJ whole genome shotgun (WGS) entry which is preliminary data.</text>
</comment>
<dbReference type="OrthoDB" id="954305at2"/>
<evidence type="ECO:0000313" key="2">
    <source>
        <dbReference type="Proteomes" id="UP000033640"/>
    </source>
</evidence>
<protein>
    <recommendedName>
        <fullName evidence="3">MmcQ/YjbR family DNA-binding protein</fullName>
    </recommendedName>
</protein>
<evidence type="ECO:0000313" key="1">
    <source>
        <dbReference type="EMBL" id="KJL30438.1"/>
    </source>
</evidence>
<dbReference type="InterPro" id="IPR058532">
    <property type="entry name" value="YjbR/MT2646/Rv2570-like"/>
</dbReference>
<proteinExistence type="predicted"/>
<dbReference type="EMBL" id="JYIW01000019">
    <property type="protein sequence ID" value="KJL30438.1"/>
    <property type="molecule type" value="Genomic_DNA"/>
</dbReference>
<gene>
    <name evidence="1" type="ORF">RS83_00824</name>
</gene>
<accession>A0A0F0LBD7</accession>
<organism evidence="1 2">
    <name type="scientific">Microbacterium oxydans</name>
    <dbReference type="NCBI Taxonomy" id="82380"/>
    <lineage>
        <taxon>Bacteria</taxon>
        <taxon>Bacillati</taxon>
        <taxon>Actinomycetota</taxon>
        <taxon>Actinomycetes</taxon>
        <taxon>Micrococcales</taxon>
        <taxon>Microbacteriaceae</taxon>
        <taxon>Microbacterium</taxon>
    </lineage>
</organism>
<name>A0A0F0LBD7_9MICO</name>
<dbReference type="PATRIC" id="fig|82380.11.peg.851"/>
<dbReference type="Proteomes" id="UP000033640">
    <property type="component" value="Unassembled WGS sequence"/>
</dbReference>
<dbReference type="RefSeq" id="WP_045278249.1">
    <property type="nucleotide sequence ID" value="NZ_JYIW01000019.1"/>
</dbReference>
<evidence type="ECO:0008006" key="3">
    <source>
        <dbReference type="Google" id="ProtNLM"/>
    </source>
</evidence>
<dbReference type="Pfam" id="PF04237">
    <property type="entry name" value="YjbR"/>
    <property type="match status" value="1"/>
</dbReference>
<dbReference type="AlphaFoldDB" id="A0A0F0LBD7"/>
<sequence>MATIDEVRAIALALPGVEERANGHTGDPAWRVASGQFAGVRGLRATDLRQLADLGREWPGGAVIAVRVATLEEKDELLAASPEVYFSIPHFDGYPGLLVRLDAVDRDRLAEIITDAWLTRVPPKVAQAWLAERGLR</sequence>
<reference evidence="1 2" key="1">
    <citation type="submission" date="2015-02" db="EMBL/GenBank/DDBJ databases">
        <title>Draft genome sequences of ten Microbacterium spp. with emphasis on heavy metal contaminated environments.</title>
        <authorList>
            <person name="Corretto E."/>
        </authorList>
    </citation>
    <scope>NUCLEOTIDE SEQUENCE [LARGE SCALE GENOMIC DNA]</scope>
    <source>
        <strain evidence="1 2">BEL4b</strain>
    </source>
</reference>